<dbReference type="PROSITE" id="PS50108">
    <property type="entry name" value="CRIB"/>
    <property type="match status" value="1"/>
</dbReference>
<evidence type="ECO:0000256" key="1">
    <source>
        <dbReference type="SAM" id="MobiDB-lite"/>
    </source>
</evidence>
<proteinExistence type="predicted"/>
<dbReference type="OrthoDB" id="4054422at2759"/>
<sequence>MNYEDNTESKIPHMSSIWLDEDEDSEKLYNFQSEKFLLADEEDRSLKIYMVENNNVNKSIRTVPVSPTTENSPTFPPVSIETSKNRFSSSENDILTTDTSSISRSNSTNSVSRNLTSLRGKLLGKLKKKWNNRTLTSEMKKEVISTPFHFQHIFHANLDAPIGNNYVPKKDMMIDTDNGYDEFTEAPSNVHNNSTLCCPESPESPVIFSKAYCTEEIKSFEFDRDYRRIRNSDTTNISFEMENCLNFTSYDTTA</sequence>
<dbReference type="EMBL" id="FXLY01000002">
    <property type="protein sequence ID" value="SMN18214.1"/>
    <property type="molecule type" value="Genomic_DNA"/>
</dbReference>
<keyword evidence="4" id="KW-1185">Reference proteome</keyword>
<evidence type="ECO:0000313" key="4">
    <source>
        <dbReference type="Proteomes" id="UP000196158"/>
    </source>
</evidence>
<feature type="compositionally biased region" description="Polar residues" evidence="1">
    <location>
        <begin position="80"/>
        <end position="92"/>
    </location>
</feature>
<gene>
    <name evidence="3" type="ORF">KASA_0Q06545G</name>
</gene>
<organism evidence="3 4">
    <name type="scientific">Maudiozyma saulgeensis</name>
    <dbReference type="NCBI Taxonomy" id="1789683"/>
    <lineage>
        <taxon>Eukaryota</taxon>
        <taxon>Fungi</taxon>
        <taxon>Dikarya</taxon>
        <taxon>Ascomycota</taxon>
        <taxon>Saccharomycotina</taxon>
        <taxon>Saccharomycetes</taxon>
        <taxon>Saccharomycetales</taxon>
        <taxon>Saccharomycetaceae</taxon>
        <taxon>Maudiozyma</taxon>
    </lineage>
</organism>
<name>A0A1X7QYE7_9SACH</name>
<feature type="region of interest" description="Disordered" evidence="1">
    <location>
        <begin position="62"/>
        <end position="92"/>
    </location>
</feature>
<dbReference type="STRING" id="1789683.A0A1X7QYE7"/>
<evidence type="ECO:0000259" key="2">
    <source>
        <dbReference type="PROSITE" id="PS50108"/>
    </source>
</evidence>
<evidence type="ECO:0000313" key="3">
    <source>
        <dbReference type="EMBL" id="SMN18214.1"/>
    </source>
</evidence>
<feature type="compositionally biased region" description="Polar residues" evidence="1">
    <location>
        <begin position="62"/>
        <end position="73"/>
    </location>
</feature>
<dbReference type="AlphaFoldDB" id="A0A1X7QYE7"/>
<accession>A0A1X7QYE7</accession>
<dbReference type="Proteomes" id="UP000196158">
    <property type="component" value="Unassembled WGS sequence"/>
</dbReference>
<reference evidence="3 4" key="1">
    <citation type="submission" date="2017-04" db="EMBL/GenBank/DDBJ databases">
        <authorList>
            <person name="Afonso C.L."/>
            <person name="Miller P.J."/>
            <person name="Scott M.A."/>
            <person name="Spackman E."/>
            <person name="Goraichik I."/>
            <person name="Dimitrov K.M."/>
            <person name="Suarez D.L."/>
            <person name="Swayne D.E."/>
        </authorList>
    </citation>
    <scope>NUCLEOTIDE SEQUENCE [LARGE SCALE GENOMIC DNA]</scope>
</reference>
<protein>
    <recommendedName>
        <fullName evidence="2">CRIB domain-containing protein</fullName>
    </recommendedName>
</protein>
<dbReference type="InterPro" id="IPR000095">
    <property type="entry name" value="CRIB_dom"/>
</dbReference>
<feature type="domain" description="CRIB" evidence="2">
    <location>
        <begin position="144"/>
        <end position="157"/>
    </location>
</feature>